<evidence type="ECO:0000313" key="3">
    <source>
        <dbReference type="EMBL" id="OLR93630.1"/>
    </source>
</evidence>
<dbReference type="STRING" id="1193682.BJP25_15250"/>
<keyword evidence="1" id="KW-0378">Hydrolase</keyword>
<comment type="caution">
    <text evidence="3">The sequence shown here is derived from an EMBL/GenBank/DDBJ whole genome shotgun (WGS) entry which is preliminary data.</text>
</comment>
<dbReference type="Proteomes" id="UP000186040">
    <property type="component" value="Unassembled WGS sequence"/>
</dbReference>
<protein>
    <recommendedName>
        <fullName evidence="2">Alpha/beta hydrolase fold-3 domain-containing protein</fullName>
    </recommendedName>
</protein>
<name>A0A1Q9LNN0_9PSEU</name>
<dbReference type="PANTHER" id="PTHR48081:SF8">
    <property type="entry name" value="ALPHA_BETA HYDROLASE FOLD-3 DOMAIN-CONTAINING PROTEIN-RELATED"/>
    <property type="match status" value="1"/>
</dbReference>
<proteinExistence type="predicted"/>
<evidence type="ECO:0000259" key="2">
    <source>
        <dbReference type="Pfam" id="PF07859"/>
    </source>
</evidence>
<dbReference type="PANTHER" id="PTHR48081">
    <property type="entry name" value="AB HYDROLASE SUPERFAMILY PROTEIN C4A8.06C"/>
    <property type="match status" value="1"/>
</dbReference>
<dbReference type="OrthoDB" id="128186at2"/>
<organism evidence="3 4">
    <name type="scientific">Actinokineospora bangkokensis</name>
    <dbReference type="NCBI Taxonomy" id="1193682"/>
    <lineage>
        <taxon>Bacteria</taxon>
        <taxon>Bacillati</taxon>
        <taxon>Actinomycetota</taxon>
        <taxon>Actinomycetes</taxon>
        <taxon>Pseudonocardiales</taxon>
        <taxon>Pseudonocardiaceae</taxon>
        <taxon>Actinokineospora</taxon>
    </lineage>
</organism>
<dbReference type="Pfam" id="PF07859">
    <property type="entry name" value="Abhydrolase_3"/>
    <property type="match status" value="1"/>
</dbReference>
<sequence>MRLTTKLAAHALRSVTVIPTPAALRGLGPATPEPTEVTAPTRHGDVRVLIYRPDGVANPPVHLNVHGGAFIMRRPEQDDFICKRVAADLGAVVVSPDYDTAPDVAFPVAEHQCADVAQWVLDSAAEHGWDASRLSVGGFSAGAKLAINVVQQARGRFPVAALAAVFPVVDVTPGPHDRTSPKRVPVIGPWLIKLVNSTYFADEAARTDPLASPILDDHLAEFPPTMVSTGSLDSLAVDGHRLALALTAAGVPVTHHVFRDSDHGYTHKPPLDTAGRALTELVDFLRAHL</sequence>
<dbReference type="SUPFAM" id="SSF53474">
    <property type="entry name" value="alpha/beta-Hydrolases"/>
    <property type="match status" value="1"/>
</dbReference>
<dbReference type="EMBL" id="MKQR01000009">
    <property type="protein sequence ID" value="OLR93630.1"/>
    <property type="molecule type" value="Genomic_DNA"/>
</dbReference>
<dbReference type="RefSeq" id="WP_075974526.1">
    <property type="nucleotide sequence ID" value="NZ_MKQR01000009.1"/>
</dbReference>
<reference evidence="3 4" key="1">
    <citation type="submission" date="2016-10" db="EMBL/GenBank/DDBJ databases">
        <title>The Draft Genome Sequence of Actinokineospora bangkokensis 44EHWT reveals the biosynthetic pathway of antifungal compounds Thailandins with unusual extender unit butylmalonyl-CoA.</title>
        <authorList>
            <person name="Greule A."/>
            <person name="Intra B."/>
            <person name="Flemming S."/>
            <person name="Rommel M.G."/>
            <person name="Panbangred W."/>
            <person name="Bechthold A."/>
        </authorList>
    </citation>
    <scope>NUCLEOTIDE SEQUENCE [LARGE SCALE GENOMIC DNA]</scope>
    <source>
        <strain evidence="3 4">44EHW</strain>
    </source>
</reference>
<evidence type="ECO:0000256" key="1">
    <source>
        <dbReference type="ARBA" id="ARBA00022801"/>
    </source>
</evidence>
<dbReference type="Gene3D" id="3.40.50.1820">
    <property type="entry name" value="alpha/beta hydrolase"/>
    <property type="match status" value="1"/>
</dbReference>
<dbReference type="AlphaFoldDB" id="A0A1Q9LNN0"/>
<dbReference type="GO" id="GO:0016787">
    <property type="term" value="F:hydrolase activity"/>
    <property type="evidence" value="ECO:0007669"/>
    <property type="project" value="UniProtKB-KW"/>
</dbReference>
<keyword evidence="4" id="KW-1185">Reference proteome</keyword>
<accession>A0A1Q9LNN0</accession>
<dbReference type="InterPro" id="IPR050300">
    <property type="entry name" value="GDXG_lipolytic_enzyme"/>
</dbReference>
<evidence type="ECO:0000313" key="4">
    <source>
        <dbReference type="Proteomes" id="UP000186040"/>
    </source>
</evidence>
<dbReference type="InterPro" id="IPR029058">
    <property type="entry name" value="AB_hydrolase_fold"/>
</dbReference>
<dbReference type="InterPro" id="IPR013094">
    <property type="entry name" value="AB_hydrolase_3"/>
</dbReference>
<gene>
    <name evidence="3" type="ORF">BJP25_15250</name>
</gene>
<feature type="domain" description="Alpha/beta hydrolase fold-3" evidence="2">
    <location>
        <begin position="63"/>
        <end position="266"/>
    </location>
</feature>